<evidence type="ECO:0000313" key="6">
    <source>
        <dbReference type="Proteomes" id="UP000016424"/>
    </source>
</evidence>
<comment type="caution">
    <text evidence="5">The sequence shown here is derived from an EMBL/GenBank/DDBJ whole genome shotgun (WGS) entry which is preliminary data.</text>
</comment>
<dbReference type="GO" id="GO:0030435">
    <property type="term" value="P:sporulation resulting in formation of a cellular spore"/>
    <property type="evidence" value="ECO:0007669"/>
    <property type="project" value="UniProtKB-KW"/>
</dbReference>
<sequence>MLEMDVRRAQEIASSPVMANVTYNGQRIYIEHVDQQKGVATIHPLDNPNQKQSVPVASLEEHS</sequence>
<dbReference type="NCBIfam" id="TIGR02861">
    <property type="entry name" value="SASP_H"/>
    <property type="match status" value="1"/>
</dbReference>
<evidence type="ECO:0000256" key="1">
    <source>
        <dbReference type="ARBA" id="ARBA00004288"/>
    </source>
</evidence>
<dbReference type="NCBIfam" id="NF002867">
    <property type="entry name" value="PRK03174.1"/>
    <property type="match status" value="1"/>
</dbReference>
<organism evidence="5 6">
    <name type="scientific">Geobacillus kaustophilus GBlys</name>
    <dbReference type="NCBI Taxonomy" id="1337888"/>
    <lineage>
        <taxon>Bacteria</taxon>
        <taxon>Bacillati</taxon>
        <taxon>Bacillota</taxon>
        <taxon>Bacilli</taxon>
        <taxon>Bacillales</taxon>
        <taxon>Anoxybacillaceae</taxon>
        <taxon>Geobacillus</taxon>
        <taxon>Geobacillus thermoleovorans group</taxon>
    </lineage>
</organism>
<dbReference type="GO" id="GO:0042601">
    <property type="term" value="C:endospore-forming forespore"/>
    <property type="evidence" value="ECO:0007669"/>
    <property type="project" value="InterPro"/>
</dbReference>
<evidence type="ECO:0000256" key="4">
    <source>
        <dbReference type="SAM" id="MobiDB-lite"/>
    </source>
</evidence>
<dbReference type="Pfam" id="PF08141">
    <property type="entry name" value="SspH"/>
    <property type="match status" value="1"/>
</dbReference>
<dbReference type="AlphaFoldDB" id="U2YBP7"/>
<dbReference type="EMBL" id="BASG01000028">
    <property type="protein sequence ID" value="GAD14363.1"/>
    <property type="molecule type" value="Genomic_DNA"/>
</dbReference>
<comment type="subcellular location">
    <subcellularLocation>
        <location evidence="1">Spore core</location>
    </subcellularLocation>
</comment>
<comment type="similarity">
    <text evidence="2">Belongs to the SspH family.</text>
</comment>
<evidence type="ECO:0000313" key="5">
    <source>
        <dbReference type="EMBL" id="GAD14363.1"/>
    </source>
</evidence>
<evidence type="ECO:0000256" key="2">
    <source>
        <dbReference type="ARBA" id="ARBA00006573"/>
    </source>
</evidence>
<keyword evidence="3" id="KW-0749">Sporulation</keyword>
<reference evidence="6" key="1">
    <citation type="journal article" date="2013" name="Genome">
        <title>Draft Genome Sequence of Geobacillus kaustophilus GBlys, a Lysogenic Strain with Bacteriophage phiOH2.</title>
        <authorList>
            <person name="Doi K."/>
            <person name="Mori K."/>
            <person name="Martono H."/>
            <person name="Nagayoshi Y."/>
            <person name="Fujino Y."/>
            <person name="Tashiro K."/>
            <person name="Kuhara S."/>
            <person name="Ohshima T."/>
        </authorList>
    </citation>
    <scope>NUCLEOTIDE SEQUENCE [LARGE SCALE GENOMIC DNA]</scope>
    <source>
        <strain evidence="6">GBlys</strain>
    </source>
</reference>
<name>U2YBP7_GEOKU</name>
<dbReference type="InterPro" id="IPR012610">
    <property type="entry name" value="SASP_SspH"/>
</dbReference>
<evidence type="ECO:0000256" key="3">
    <source>
        <dbReference type="ARBA" id="ARBA00022969"/>
    </source>
</evidence>
<dbReference type="Proteomes" id="UP000016424">
    <property type="component" value="Unassembled WGS sequence"/>
</dbReference>
<accession>U2YBP7</accession>
<feature type="region of interest" description="Disordered" evidence="4">
    <location>
        <begin position="42"/>
        <end position="63"/>
    </location>
</feature>
<proteinExistence type="inferred from homology"/>
<gene>
    <name evidence="5" type="ORF">GBL_2580</name>
</gene>
<dbReference type="GO" id="GO:0030436">
    <property type="term" value="P:asexual sporulation"/>
    <property type="evidence" value="ECO:0007669"/>
    <property type="project" value="InterPro"/>
</dbReference>
<protein>
    <submittedName>
        <fullName evidence="5">Acid-soluble spore protein H</fullName>
    </submittedName>
</protein>
<dbReference type="HAMAP" id="MF_00667">
    <property type="entry name" value="SspH"/>
    <property type="match status" value="1"/>
</dbReference>